<comment type="caution">
    <text evidence="4">The sequence shown here is derived from an EMBL/GenBank/DDBJ whole genome shotgun (WGS) entry which is preliminary data.</text>
</comment>
<evidence type="ECO:0000313" key="5">
    <source>
        <dbReference type="Proteomes" id="UP000824264"/>
    </source>
</evidence>
<dbReference type="InterPro" id="IPR016181">
    <property type="entry name" value="Acyl_CoA_acyltransferase"/>
</dbReference>
<dbReference type="SUPFAM" id="SSF55729">
    <property type="entry name" value="Acyl-CoA N-acyltransferases (Nat)"/>
    <property type="match status" value="1"/>
</dbReference>
<reference evidence="4" key="1">
    <citation type="journal article" date="2021" name="PeerJ">
        <title>Extensive microbial diversity within the chicken gut microbiome revealed by metagenomics and culture.</title>
        <authorList>
            <person name="Gilroy R."/>
            <person name="Ravi A."/>
            <person name="Getino M."/>
            <person name="Pursley I."/>
            <person name="Horton D.L."/>
            <person name="Alikhan N.F."/>
            <person name="Baker D."/>
            <person name="Gharbi K."/>
            <person name="Hall N."/>
            <person name="Watson M."/>
            <person name="Adriaenssens E.M."/>
            <person name="Foster-Nyarko E."/>
            <person name="Jarju S."/>
            <person name="Secka A."/>
            <person name="Antonio M."/>
            <person name="Oren A."/>
            <person name="Chaudhuri R.R."/>
            <person name="La Ragione R."/>
            <person name="Hildebrand F."/>
            <person name="Pallen M.J."/>
        </authorList>
    </citation>
    <scope>NUCLEOTIDE SEQUENCE</scope>
    <source>
        <strain evidence="4">ChiSxjej5B17-1746</strain>
    </source>
</reference>
<sequence>MTVYIRRLERSELPAAGDVIRAAFGTVAEAFGLTEENCPTNGAFLRDGALFEEAAAGTIFYGAFEGGELAGVAALKRKDGALFYLEKLAVLPHARRRGLGRALVEHCAQAARRAGGERLSIGVMYENRALVRWYEQASFVRVGTRTFPHLPFVVCFMERDLKESA</sequence>
<evidence type="ECO:0000256" key="1">
    <source>
        <dbReference type="ARBA" id="ARBA00022679"/>
    </source>
</evidence>
<dbReference type="InterPro" id="IPR000182">
    <property type="entry name" value="GNAT_dom"/>
</dbReference>
<evidence type="ECO:0000259" key="3">
    <source>
        <dbReference type="PROSITE" id="PS51186"/>
    </source>
</evidence>
<feature type="domain" description="N-acetyltransferase" evidence="3">
    <location>
        <begin position="3"/>
        <end position="162"/>
    </location>
</feature>
<dbReference type="Proteomes" id="UP000824264">
    <property type="component" value="Unassembled WGS sequence"/>
</dbReference>
<name>A0A9D1UAE1_9BACT</name>
<dbReference type="PROSITE" id="PS51186">
    <property type="entry name" value="GNAT"/>
    <property type="match status" value="1"/>
</dbReference>
<dbReference type="InterPro" id="IPR050832">
    <property type="entry name" value="Bact_Acetyltransf"/>
</dbReference>
<gene>
    <name evidence="4" type="ORF">H9874_08360</name>
</gene>
<dbReference type="EMBL" id="DXGI01000318">
    <property type="protein sequence ID" value="HIW79140.1"/>
    <property type="molecule type" value="Genomic_DNA"/>
</dbReference>
<proteinExistence type="predicted"/>
<keyword evidence="1" id="KW-0808">Transferase</keyword>
<dbReference type="PANTHER" id="PTHR43877">
    <property type="entry name" value="AMINOALKYLPHOSPHONATE N-ACETYLTRANSFERASE-RELATED-RELATED"/>
    <property type="match status" value="1"/>
</dbReference>
<evidence type="ECO:0000313" key="4">
    <source>
        <dbReference type="EMBL" id="HIW79140.1"/>
    </source>
</evidence>
<dbReference type="CDD" id="cd04301">
    <property type="entry name" value="NAT_SF"/>
    <property type="match status" value="1"/>
</dbReference>
<dbReference type="GO" id="GO:0016747">
    <property type="term" value="F:acyltransferase activity, transferring groups other than amino-acyl groups"/>
    <property type="evidence" value="ECO:0007669"/>
    <property type="project" value="InterPro"/>
</dbReference>
<dbReference type="Pfam" id="PF00583">
    <property type="entry name" value="Acetyltransf_1"/>
    <property type="match status" value="1"/>
</dbReference>
<evidence type="ECO:0000256" key="2">
    <source>
        <dbReference type="ARBA" id="ARBA00023315"/>
    </source>
</evidence>
<accession>A0A9D1UAE1</accession>
<dbReference type="AlphaFoldDB" id="A0A9D1UAE1"/>
<keyword evidence="2" id="KW-0012">Acyltransferase</keyword>
<dbReference type="Gene3D" id="3.40.630.30">
    <property type="match status" value="1"/>
</dbReference>
<reference evidence="4" key="2">
    <citation type="submission" date="2021-04" db="EMBL/GenBank/DDBJ databases">
        <authorList>
            <person name="Gilroy R."/>
        </authorList>
    </citation>
    <scope>NUCLEOTIDE SEQUENCE</scope>
    <source>
        <strain evidence="4">ChiSxjej5B17-1746</strain>
    </source>
</reference>
<organism evidence="4 5">
    <name type="scientific">Candidatus Bilophila faecipullorum</name>
    <dbReference type="NCBI Taxonomy" id="2838482"/>
    <lineage>
        <taxon>Bacteria</taxon>
        <taxon>Pseudomonadati</taxon>
        <taxon>Thermodesulfobacteriota</taxon>
        <taxon>Desulfovibrionia</taxon>
        <taxon>Desulfovibrionales</taxon>
        <taxon>Desulfovibrionaceae</taxon>
        <taxon>Bilophila</taxon>
    </lineage>
</organism>
<protein>
    <submittedName>
        <fullName evidence="4">GNAT family N-acetyltransferase</fullName>
    </submittedName>
</protein>